<dbReference type="InterPro" id="IPR010209">
    <property type="entry name" value="Ion_transpt_RnfG/RsxG"/>
</dbReference>
<keyword evidence="3" id="KW-0285">Flavoprotein</keyword>
<dbReference type="GO" id="GO:0010181">
    <property type="term" value="F:FMN binding"/>
    <property type="evidence" value="ECO:0007669"/>
    <property type="project" value="InterPro"/>
</dbReference>
<dbReference type="GO" id="GO:0009055">
    <property type="term" value="F:electron transfer activity"/>
    <property type="evidence" value="ECO:0007669"/>
    <property type="project" value="InterPro"/>
</dbReference>
<evidence type="ECO:0000259" key="6">
    <source>
        <dbReference type="SMART" id="SM00900"/>
    </source>
</evidence>
<feature type="domain" description="FMN-binding" evidence="6">
    <location>
        <begin position="90"/>
        <end position="172"/>
    </location>
</feature>
<dbReference type="PANTHER" id="PTHR36118">
    <property type="entry name" value="ION-TRANSLOCATING OXIDOREDUCTASE COMPLEX SUBUNIT G"/>
    <property type="match status" value="1"/>
</dbReference>
<evidence type="ECO:0000256" key="4">
    <source>
        <dbReference type="ARBA" id="ARBA00022643"/>
    </source>
</evidence>
<dbReference type="GO" id="GO:0005886">
    <property type="term" value="C:plasma membrane"/>
    <property type="evidence" value="ECO:0007669"/>
    <property type="project" value="InterPro"/>
</dbReference>
<dbReference type="EMBL" id="UINC01005875">
    <property type="protein sequence ID" value="SVA24108.1"/>
    <property type="molecule type" value="Genomic_DNA"/>
</dbReference>
<dbReference type="SMART" id="SM00900">
    <property type="entry name" value="FMN_bind"/>
    <property type="match status" value="1"/>
</dbReference>
<evidence type="ECO:0000256" key="5">
    <source>
        <dbReference type="ARBA" id="ARBA00022982"/>
    </source>
</evidence>
<keyword evidence="5" id="KW-0249">Electron transport</keyword>
<keyword evidence="2" id="KW-0597">Phosphoprotein</keyword>
<reference evidence="7" key="1">
    <citation type="submission" date="2018-05" db="EMBL/GenBank/DDBJ databases">
        <authorList>
            <person name="Lanie J.A."/>
            <person name="Ng W.-L."/>
            <person name="Kazmierczak K.M."/>
            <person name="Andrzejewski T.M."/>
            <person name="Davidsen T.M."/>
            <person name="Wayne K.J."/>
            <person name="Tettelin H."/>
            <person name="Glass J.I."/>
            <person name="Rusch D."/>
            <person name="Podicherti R."/>
            <person name="Tsui H.-C.T."/>
            <person name="Winkler M.E."/>
        </authorList>
    </citation>
    <scope>NUCLEOTIDE SEQUENCE</scope>
</reference>
<dbReference type="PANTHER" id="PTHR36118:SF1">
    <property type="entry name" value="ION-TRANSLOCATING OXIDOREDUCTASE COMPLEX SUBUNIT G"/>
    <property type="match status" value="1"/>
</dbReference>
<protein>
    <recommendedName>
        <fullName evidence="6">FMN-binding domain-containing protein</fullName>
    </recommendedName>
</protein>
<evidence type="ECO:0000256" key="2">
    <source>
        <dbReference type="ARBA" id="ARBA00022553"/>
    </source>
</evidence>
<keyword evidence="1" id="KW-0813">Transport</keyword>
<evidence type="ECO:0000256" key="1">
    <source>
        <dbReference type="ARBA" id="ARBA00022448"/>
    </source>
</evidence>
<dbReference type="AlphaFoldDB" id="A0A381U986"/>
<proteinExistence type="predicted"/>
<organism evidence="7">
    <name type="scientific">marine metagenome</name>
    <dbReference type="NCBI Taxonomy" id="408172"/>
    <lineage>
        <taxon>unclassified sequences</taxon>
        <taxon>metagenomes</taxon>
        <taxon>ecological metagenomes</taxon>
    </lineage>
</organism>
<dbReference type="GO" id="GO:0022900">
    <property type="term" value="P:electron transport chain"/>
    <property type="evidence" value="ECO:0007669"/>
    <property type="project" value="InterPro"/>
</dbReference>
<dbReference type="InterPro" id="IPR007329">
    <property type="entry name" value="FMN-bd"/>
</dbReference>
<sequence length="183" mass="20201">MTLRGIKSRLFQPWIVMVTLLVAVVHVDAWLQSSIRGLEIHLSGLFPEASRFSGRTGVPAHIKVFAGDDDNEHLIGFVGSTVDVEPLERGYEGPIEMLVGMDTSGTLRGIRLISHREPYGYFSIELPEFAAQFVGKSVLDRFRVGEDVDGVTTATITVSSATRVIRKTARRVVRAHLADPENE</sequence>
<evidence type="ECO:0000313" key="7">
    <source>
        <dbReference type="EMBL" id="SVA24108.1"/>
    </source>
</evidence>
<name>A0A381U986_9ZZZZ</name>
<gene>
    <name evidence="7" type="ORF">METZ01_LOCUS76962</name>
</gene>
<keyword evidence="4" id="KW-0288">FMN</keyword>
<dbReference type="Pfam" id="PF04205">
    <property type="entry name" value="FMN_bind"/>
    <property type="match status" value="1"/>
</dbReference>
<accession>A0A381U986</accession>
<evidence type="ECO:0000256" key="3">
    <source>
        <dbReference type="ARBA" id="ARBA00022630"/>
    </source>
</evidence>